<gene>
    <name evidence="2" type="ORF">PDESU_04084</name>
</gene>
<evidence type="ECO:0008006" key="4">
    <source>
        <dbReference type="Google" id="ProtNLM"/>
    </source>
</evidence>
<dbReference type="EMBL" id="CAAHFG010000002">
    <property type="protein sequence ID" value="VGO15501.1"/>
    <property type="molecule type" value="Genomic_DNA"/>
</dbReference>
<dbReference type="AlphaFoldDB" id="A0A6C2U7K3"/>
<sequence length="395" mass="44357">MNKGTIHVLIAMSLVGASAFAAKERVIRFQNHVRLGYDSNIYGTADAEGSAFLTDIVNLSGKMNFSSRTDALVYWQPEFQYRFDADPKFITYQDLYGRLNHAMSQRAFLTLSDRFRYQQKEGQTGLVGGGVQDFNQNYIENDLQGAIDYTLSSKNYLKVGGGYEVRVWDDSEYGKGTKNNDYNQLTADGSFIRQFKPNKTQGMAGINYVNNEFAGDRGGYDSVTVLGGVDQNFNKNVTGYGRLGWSFNTVDGKESYDTSSPYLQAGMEVNPTARTSFNGSMGYSMYRSENSVYNAQNRFNVGLGAKHDITAKISLVGSFTYSYSLYKSDYAADVDGTVDVPAGDVDDNYLTLALRCSYQVNRNNFLEAGYLYANRFSDFTDWDRNRVDLGWRLRL</sequence>
<accession>A0A6C2U7K3</accession>
<organism evidence="2 3">
    <name type="scientific">Pontiella desulfatans</name>
    <dbReference type="NCBI Taxonomy" id="2750659"/>
    <lineage>
        <taxon>Bacteria</taxon>
        <taxon>Pseudomonadati</taxon>
        <taxon>Kiritimatiellota</taxon>
        <taxon>Kiritimatiellia</taxon>
        <taxon>Kiritimatiellales</taxon>
        <taxon>Pontiellaceae</taxon>
        <taxon>Pontiella</taxon>
    </lineage>
</organism>
<dbReference type="RefSeq" id="WP_136081058.1">
    <property type="nucleotide sequence ID" value="NZ_CAAHFG010000002.1"/>
</dbReference>
<evidence type="ECO:0000256" key="1">
    <source>
        <dbReference type="SAM" id="SignalP"/>
    </source>
</evidence>
<reference evidence="2 3" key="1">
    <citation type="submission" date="2019-04" db="EMBL/GenBank/DDBJ databases">
        <authorList>
            <person name="Van Vliet M D."/>
        </authorList>
    </citation>
    <scope>NUCLEOTIDE SEQUENCE [LARGE SCALE GENOMIC DNA]</scope>
    <source>
        <strain evidence="2 3">F1</strain>
    </source>
</reference>
<evidence type="ECO:0000313" key="2">
    <source>
        <dbReference type="EMBL" id="VGO15501.1"/>
    </source>
</evidence>
<dbReference type="Proteomes" id="UP000366872">
    <property type="component" value="Unassembled WGS sequence"/>
</dbReference>
<keyword evidence="3" id="KW-1185">Reference proteome</keyword>
<proteinExistence type="predicted"/>
<feature type="signal peptide" evidence="1">
    <location>
        <begin position="1"/>
        <end position="21"/>
    </location>
</feature>
<keyword evidence="1" id="KW-0732">Signal</keyword>
<dbReference type="InterPro" id="IPR018759">
    <property type="entry name" value="BBP2_2"/>
</dbReference>
<protein>
    <recommendedName>
        <fullName evidence="4">Outer membrane protein beta-barrel domain-containing protein</fullName>
    </recommendedName>
</protein>
<evidence type="ECO:0000313" key="3">
    <source>
        <dbReference type="Proteomes" id="UP000366872"/>
    </source>
</evidence>
<name>A0A6C2U7K3_PONDE</name>
<dbReference type="Pfam" id="PF10082">
    <property type="entry name" value="BBP2_2"/>
    <property type="match status" value="1"/>
</dbReference>
<feature type="chain" id="PRO_5025685949" description="Outer membrane protein beta-barrel domain-containing protein" evidence="1">
    <location>
        <begin position="22"/>
        <end position="395"/>
    </location>
</feature>